<gene>
    <name evidence="1" type="ORF">OESDEN_06516</name>
</gene>
<dbReference type="AlphaFoldDB" id="A0A0B1TCM2"/>
<proteinExistence type="predicted"/>
<dbReference type="Proteomes" id="UP000053660">
    <property type="component" value="Unassembled WGS sequence"/>
</dbReference>
<protein>
    <submittedName>
        <fullName evidence="1">Uncharacterized protein</fullName>
    </submittedName>
</protein>
<organism evidence="1 2">
    <name type="scientific">Oesophagostomum dentatum</name>
    <name type="common">Nodular worm</name>
    <dbReference type="NCBI Taxonomy" id="61180"/>
    <lineage>
        <taxon>Eukaryota</taxon>
        <taxon>Metazoa</taxon>
        <taxon>Ecdysozoa</taxon>
        <taxon>Nematoda</taxon>
        <taxon>Chromadorea</taxon>
        <taxon>Rhabditida</taxon>
        <taxon>Rhabditina</taxon>
        <taxon>Rhabditomorpha</taxon>
        <taxon>Strongyloidea</taxon>
        <taxon>Strongylidae</taxon>
        <taxon>Oesophagostomum</taxon>
    </lineage>
</organism>
<dbReference type="EMBL" id="KN550707">
    <property type="protein sequence ID" value="KHJ93572.1"/>
    <property type="molecule type" value="Genomic_DNA"/>
</dbReference>
<evidence type="ECO:0000313" key="2">
    <source>
        <dbReference type="Proteomes" id="UP000053660"/>
    </source>
</evidence>
<sequence length="156" mass="17813">MQYTVVSFHQSRNTVVIPRSDVEGDVHVNSMVRAQWHGRWCPAQIRAVGTKRYCESKARGFNKGNDAVDVKPGVGVRQPLVSSFNENRPTSSGDNRNGDMARFCKEIVLWLESLEDRMPSPSLQRQILSEMQTIREKVEELHDMLVEVLRRLPPVP</sequence>
<accession>A0A0B1TCM2</accession>
<evidence type="ECO:0000313" key="1">
    <source>
        <dbReference type="EMBL" id="KHJ93572.1"/>
    </source>
</evidence>
<keyword evidence="2" id="KW-1185">Reference proteome</keyword>
<name>A0A0B1TCM2_OESDE</name>
<reference evidence="1 2" key="1">
    <citation type="submission" date="2014-03" db="EMBL/GenBank/DDBJ databases">
        <title>Draft genome of the hookworm Oesophagostomum dentatum.</title>
        <authorList>
            <person name="Mitreva M."/>
        </authorList>
    </citation>
    <scope>NUCLEOTIDE SEQUENCE [LARGE SCALE GENOMIC DNA]</scope>
    <source>
        <strain evidence="1 2">OD-Hann</strain>
    </source>
</reference>